<dbReference type="Proteomes" id="UP000299102">
    <property type="component" value="Unassembled WGS sequence"/>
</dbReference>
<organism evidence="1 2">
    <name type="scientific">Eumeta variegata</name>
    <name type="common">Bagworm moth</name>
    <name type="synonym">Eumeta japonica</name>
    <dbReference type="NCBI Taxonomy" id="151549"/>
    <lineage>
        <taxon>Eukaryota</taxon>
        <taxon>Metazoa</taxon>
        <taxon>Ecdysozoa</taxon>
        <taxon>Arthropoda</taxon>
        <taxon>Hexapoda</taxon>
        <taxon>Insecta</taxon>
        <taxon>Pterygota</taxon>
        <taxon>Neoptera</taxon>
        <taxon>Endopterygota</taxon>
        <taxon>Lepidoptera</taxon>
        <taxon>Glossata</taxon>
        <taxon>Ditrysia</taxon>
        <taxon>Tineoidea</taxon>
        <taxon>Psychidae</taxon>
        <taxon>Oiketicinae</taxon>
        <taxon>Eumeta</taxon>
    </lineage>
</organism>
<name>A0A4C1SGI4_EUMVA</name>
<proteinExistence type="predicted"/>
<evidence type="ECO:0000313" key="2">
    <source>
        <dbReference type="Proteomes" id="UP000299102"/>
    </source>
</evidence>
<evidence type="ECO:0000313" key="1">
    <source>
        <dbReference type="EMBL" id="GBP00278.1"/>
    </source>
</evidence>
<comment type="caution">
    <text evidence="1">The sequence shown here is derived from an EMBL/GenBank/DDBJ whole genome shotgun (WGS) entry which is preliminary data.</text>
</comment>
<protein>
    <submittedName>
        <fullName evidence="1">Uncharacterized protein</fullName>
    </submittedName>
</protein>
<keyword evidence="2" id="KW-1185">Reference proteome</keyword>
<accession>A0A4C1SGI4</accession>
<gene>
    <name evidence="1" type="ORF">EVAR_70086_1</name>
</gene>
<dbReference type="EMBL" id="BGZK01003345">
    <property type="protein sequence ID" value="GBP00278.1"/>
    <property type="molecule type" value="Genomic_DNA"/>
</dbReference>
<sequence length="78" mass="8775">MFDERDVSDLSNYHKLAIFTCEPLKSSSGNFPISLSDQLDGAVVLCERWLGGQEHSHRTSRFDTGFQLGVLCPMAKHF</sequence>
<reference evidence="1 2" key="1">
    <citation type="journal article" date="2019" name="Commun. Biol.">
        <title>The bagworm genome reveals a unique fibroin gene that provides high tensile strength.</title>
        <authorList>
            <person name="Kono N."/>
            <person name="Nakamura H."/>
            <person name="Ohtoshi R."/>
            <person name="Tomita M."/>
            <person name="Numata K."/>
            <person name="Arakawa K."/>
        </authorList>
    </citation>
    <scope>NUCLEOTIDE SEQUENCE [LARGE SCALE GENOMIC DNA]</scope>
</reference>
<dbReference type="AlphaFoldDB" id="A0A4C1SGI4"/>